<evidence type="ECO:0000256" key="5">
    <source>
        <dbReference type="ARBA" id="ARBA00022722"/>
    </source>
</evidence>
<evidence type="ECO:0000313" key="12">
    <source>
        <dbReference type="EMBL" id="KAF9521074.1"/>
    </source>
</evidence>
<dbReference type="EC" id="3.1.13.4" evidence="9"/>
<comment type="subcellular location">
    <subcellularLocation>
        <location evidence="1 9">Cytoplasm</location>
    </subcellularLocation>
</comment>
<dbReference type="InterPro" id="IPR038765">
    <property type="entry name" value="Papain-like_cys_pep_sf"/>
</dbReference>
<evidence type="ECO:0000256" key="10">
    <source>
        <dbReference type="SAM" id="MobiDB-lite"/>
    </source>
</evidence>
<evidence type="ECO:0000256" key="7">
    <source>
        <dbReference type="ARBA" id="ARBA00022801"/>
    </source>
</evidence>
<feature type="binding site" evidence="9">
    <location>
        <position position="867"/>
    </location>
    <ligand>
        <name>a divalent metal cation</name>
        <dbReference type="ChEBI" id="CHEBI:60240"/>
        <note>catalytic</note>
    </ligand>
</feature>
<comment type="function">
    <text evidence="9">Catalytic subunit of the poly(A)-nuclease (PAN) deadenylation complex, one of two cytoplasmic mRNA deadenylases involved in mRNA turnover. PAN specifically shortens poly(A) tails of RNA and the activity is stimulated by poly(A)-binding protein PAB1. PAN deadenylation is followed by rapid degradation of the shortened mRNA tails by the CCR4-NOT complex. Deadenylated mRNAs are then degraded by two alternative mechanisms, namely exosome-mediated 3'-5' exonucleolytic degradation, or deadenlyation-dependent mRNA decaping and subsequent 5'-3' exonucleolytic degradation by XRN1. May also be involved in post-transcriptional maturation of mRNA poly(A) tails.</text>
</comment>
<dbReference type="InterPro" id="IPR028889">
    <property type="entry name" value="USP"/>
</dbReference>
<dbReference type="SUPFAM" id="SSF50978">
    <property type="entry name" value="WD40 repeat-like"/>
    <property type="match status" value="1"/>
</dbReference>
<dbReference type="CDD" id="cd06143">
    <property type="entry name" value="PAN2_exo"/>
    <property type="match status" value="1"/>
</dbReference>
<reference evidence="12" key="1">
    <citation type="journal article" date="2020" name="Nat. Commun.">
        <title>Large-scale genome sequencing of mycorrhizal fungi provides insights into the early evolution of symbiotic traits.</title>
        <authorList>
            <person name="Miyauchi S."/>
            <person name="Kiss E."/>
            <person name="Kuo A."/>
            <person name="Drula E."/>
            <person name="Kohler A."/>
            <person name="Sanchez-Garcia M."/>
            <person name="Morin E."/>
            <person name="Andreopoulos B."/>
            <person name="Barry K.W."/>
            <person name="Bonito G."/>
            <person name="Buee M."/>
            <person name="Carver A."/>
            <person name="Chen C."/>
            <person name="Cichocki N."/>
            <person name="Clum A."/>
            <person name="Culley D."/>
            <person name="Crous P.W."/>
            <person name="Fauchery L."/>
            <person name="Girlanda M."/>
            <person name="Hayes R.D."/>
            <person name="Keri Z."/>
            <person name="LaButti K."/>
            <person name="Lipzen A."/>
            <person name="Lombard V."/>
            <person name="Magnuson J."/>
            <person name="Maillard F."/>
            <person name="Murat C."/>
            <person name="Nolan M."/>
            <person name="Ohm R.A."/>
            <person name="Pangilinan J."/>
            <person name="Pereira M.F."/>
            <person name="Perotto S."/>
            <person name="Peter M."/>
            <person name="Pfister S."/>
            <person name="Riley R."/>
            <person name="Sitrit Y."/>
            <person name="Stielow J.B."/>
            <person name="Szollosi G."/>
            <person name="Zifcakova L."/>
            <person name="Stursova M."/>
            <person name="Spatafora J.W."/>
            <person name="Tedersoo L."/>
            <person name="Vaario L.M."/>
            <person name="Yamada A."/>
            <person name="Yan M."/>
            <person name="Wang P."/>
            <person name="Xu J."/>
            <person name="Bruns T."/>
            <person name="Baldrian P."/>
            <person name="Vilgalys R."/>
            <person name="Dunand C."/>
            <person name="Henrissat B."/>
            <person name="Grigoriev I.V."/>
            <person name="Hibbett D."/>
            <person name="Nagy L.G."/>
            <person name="Martin F.M."/>
        </authorList>
    </citation>
    <scope>NUCLEOTIDE SEQUENCE</scope>
    <source>
        <strain evidence="12">UP504</strain>
    </source>
</reference>
<organism evidence="12 13">
    <name type="scientific">Hydnum rufescens UP504</name>
    <dbReference type="NCBI Taxonomy" id="1448309"/>
    <lineage>
        <taxon>Eukaryota</taxon>
        <taxon>Fungi</taxon>
        <taxon>Dikarya</taxon>
        <taxon>Basidiomycota</taxon>
        <taxon>Agaricomycotina</taxon>
        <taxon>Agaricomycetes</taxon>
        <taxon>Cantharellales</taxon>
        <taxon>Hydnaceae</taxon>
        <taxon>Hydnum</taxon>
    </lineage>
</organism>
<dbReference type="GO" id="GO:0031251">
    <property type="term" value="C:PAN complex"/>
    <property type="evidence" value="ECO:0007669"/>
    <property type="project" value="UniProtKB-UniRule"/>
</dbReference>
<evidence type="ECO:0000256" key="3">
    <source>
        <dbReference type="ARBA" id="ARBA00022574"/>
    </source>
</evidence>
<name>A0A9P6BB21_9AGAM</name>
<feature type="compositionally biased region" description="Basic and acidic residues" evidence="10">
    <location>
        <begin position="405"/>
        <end position="420"/>
    </location>
</feature>
<keyword evidence="2 9" id="KW-0963">Cytoplasm</keyword>
<feature type="region of interest" description="Disordered" evidence="10">
    <location>
        <begin position="405"/>
        <end position="429"/>
    </location>
</feature>
<dbReference type="GO" id="GO:0046872">
    <property type="term" value="F:metal ion binding"/>
    <property type="evidence" value="ECO:0007669"/>
    <property type="project" value="UniProtKB-KW"/>
</dbReference>
<comment type="activity regulation">
    <text evidence="9">Positively regulated by the regulatory subunit PAN3.</text>
</comment>
<evidence type="ECO:0000313" key="13">
    <source>
        <dbReference type="Proteomes" id="UP000886523"/>
    </source>
</evidence>
<comment type="cofactor">
    <cofactor evidence="9">
        <name>a divalent metal cation</name>
        <dbReference type="ChEBI" id="CHEBI:60240"/>
    </cofactor>
    <text evidence="9">Binds 2 metal cations per subunit in the catalytic exonuclease domain.</text>
</comment>
<comment type="domain">
    <text evidence="9">The linker, or PAN3 interaction domain (PID), between the WD40 repeats and the pseudo-UCH domain mediates interaction with PAN3.</text>
</comment>
<dbReference type="HAMAP" id="MF_03182">
    <property type="entry name" value="PAN2"/>
    <property type="match status" value="1"/>
</dbReference>
<sequence>MSTYHSLPPFGQPPYPQPITSLSFDPVSDALWAGHASGIVSAYHGASRMRGVTYIVGKGDPVKRVLASDGYVTACTSLGVGVWGKGGVNKWYHHFCWFNDIFTSSYKTPYPDYLPARPEFLVMNSAGTLIRTYPAPPMITHLRASHSILLSGGSDGYLRTHDLRLGSRGEQDVPESSVLAHVGGIQGLEVSGNYAVTIGWGMRQSRPHPDPLVKLFDLRTMRPLPPLPFSSGPAFINAHSKQSNTITITSAQGLVHTLDITRPNDGGEFYQIDVPSYISSVAVSPSGAYIAFGDAEGTIHLLTSTSSEEHVPFNGFDGKPVEWADPPQSLPDIEWDDSTPLNRVGMPYYDQDLLSSYTVPLIPSTMECPPPPKIPPQVLTAVKTQEFLQYAIVPKELRGKRNVVETQPRRKDEGRFRSDQGSRVGDALLSPTTPEILHPEVPKSYRRVGIKYSKFGVEDFDFGFYNKTTYSGLETDIPNSYANSLVQLLHYALPVRRLAKSHITTVCRTEHCLLCELGFVVRMLEDARGINLQARNFCVTVGRKQTGAIECQLLGMIQQLNRFTLEEFSVEGNTFPHNPYIILPPGGISSTNPAAAPITQLLGVDAKTVTVCTNCGFKRDKDLMSHVVDLIYPRRLVNDSAVGCDIDFAAILHASLERDITYKSTCQKCKHLSNHRSRRALSSEHMPPILAVNAAVNNEDHLNFWLDNKASTGSFLKSKVRVEMRSAEGELYHGSAESVTYDLRGYIAEVRMGKANHLIAIVKKLSSPSIDETPSSPWYIFNDFVVRNIPEEEALSFPGKWKVPCVVYLERIDMMNQLDFSALPQELDPAILGQRISMATHVDWNSIKHEPLRLDELPKPGTFIAIDAEFVALQQEESEFRSDGTKKVLKPSQLSLARVSVLRGDGPKAGVPFIDDYIHTSDIIVDYLTEYSGIKYGDLQPNSSAHVLLPLKVVYKKLRLLVDLGCIFVGHGLSKDFRIINIFVPPERVIDTVDLYYVKERHRRLSLRFLSYYVLKQHIQIDTHDSIEDARAALLLYEEYIKHESQGTFDDLLKDIYNEGKRLVCWFTQFGPFLSYQSRSSNGRSPSRHLPNLHK</sequence>
<dbReference type="InterPro" id="IPR012337">
    <property type="entry name" value="RNaseH-like_sf"/>
</dbReference>
<dbReference type="AlphaFoldDB" id="A0A9P6BB21"/>
<dbReference type="InterPro" id="IPR048841">
    <property type="entry name" value="PAN2_N"/>
</dbReference>
<keyword evidence="3" id="KW-0853">WD repeat</keyword>
<comment type="caution">
    <text evidence="12">The sequence shown here is derived from an EMBL/GenBank/DDBJ whole genome shotgun (WGS) entry which is preliminary data.</text>
</comment>
<dbReference type="InterPro" id="IPR036397">
    <property type="entry name" value="RNaseH_sf"/>
</dbReference>
<keyword evidence="8 9" id="KW-0269">Exonuclease</keyword>
<dbReference type="SUPFAM" id="SSF53098">
    <property type="entry name" value="Ribonuclease H-like"/>
    <property type="match status" value="1"/>
</dbReference>
<dbReference type="GO" id="GO:0003676">
    <property type="term" value="F:nucleic acid binding"/>
    <property type="evidence" value="ECO:0007669"/>
    <property type="project" value="InterPro"/>
</dbReference>
<dbReference type="GO" id="GO:0000932">
    <property type="term" value="C:P-body"/>
    <property type="evidence" value="ECO:0007669"/>
    <property type="project" value="TreeGrafter"/>
</dbReference>
<dbReference type="Pfam" id="PF00929">
    <property type="entry name" value="RNase_T"/>
    <property type="match status" value="1"/>
</dbReference>
<comment type="catalytic activity">
    <reaction evidence="9">
        <text>Exonucleolytic cleavage of poly(A) to 5'-AMP.</text>
        <dbReference type="EC" id="3.1.13.4"/>
    </reaction>
</comment>
<keyword evidence="4 9" id="KW-0507">mRNA processing</keyword>
<dbReference type="PROSITE" id="PS50235">
    <property type="entry name" value="USP_3"/>
    <property type="match status" value="1"/>
</dbReference>
<dbReference type="PANTHER" id="PTHR15728">
    <property type="entry name" value="DEADENYLATION COMPLEX CATALYTIC SUBUNIT PAN2"/>
    <property type="match status" value="1"/>
</dbReference>
<dbReference type="Proteomes" id="UP000886523">
    <property type="component" value="Unassembled WGS sequence"/>
</dbReference>
<evidence type="ECO:0000256" key="1">
    <source>
        <dbReference type="ARBA" id="ARBA00004496"/>
    </source>
</evidence>
<dbReference type="Pfam" id="PF20770">
    <property type="entry name" value="PAN2_N"/>
    <property type="match status" value="1"/>
</dbReference>
<feature type="binding site" evidence="9">
    <location>
        <position position="869"/>
    </location>
    <ligand>
        <name>a divalent metal cation</name>
        <dbReference type="ChEBI" id="CHEBI:60240"/>
        <note>catalytic</note>
    </ligand>
</feature>
<keyword evidence="7 9" id="KW-0378">Hydrolase</keyword>
<dbReference type="InterPro" id="IPR036322">
    <property type="entry name" value="WD40_repeat_dom_sf"/>
</dbReference>
<gene>
    <name evidence="9" type="primary">PAN2</name>
    <name evidence="12" type="ORF">BS47DRAFT_1404191</name>
</gene>
<evidence type="ECO:0000256" key="4">
    <source>
        <dbReference type="ARBA" id="ARBA00022664"/>
    </source>
</evidence>
<dbReference type="Pfam" id="PF13423">
    <property type="entry name" value="UCH_1"/>
    <property type="match status" value="1"/>
</dbReference>
<dbReference type="PANTHER" id="PTHR15728:SF0">
    <property type="entry name" value="PAN2-PAN3 DEADENYLATION COMPLEX CATALYTIC SUBUNIT PAN2"/>
    <property type="match status" value="1"/>
</dbReference>
<dbReference type="SMART" id="SM00479">
    <property type="entry name" value="EXOIII"/>
    <property type="match status" value="1"/>
</dbReference>
<dbReference type="InterPro" id="IPR030843">
    <property type="entry name" value="PAN2"/>
</dbReference>
<evidence type="ECO:0000256" key="8">
    <source>
        <dbReference type="ARBA" id="ARBA00022839"/>
    </source>
</evidence>
<dbReference type="GO" id="GO:0004535">
    <property type="term" value="F:poly(A)-specific ribonuclease activity"/>
    <property type="evidence" value="ECO:0007669"/>
    <property type="project" value="UniProtKB-UniRule"/>
</dbReference>
<evidence type="ECO:0000256" key="9">
    <source>
        <dbReference type="HAMAP-Rule" id="MF_03182"/>
    </source>
</evidence>
<dbReference type="InterPro" id="IPR028881">
    <property type="entry name" value="PAN2_UCH_dom"/>
</dbReference>
<dbReference type="Gene3D" id="2.130.10.10">
    <property type="entry name" value="YVTN repeat-like/Quinoprotein amine dehydrogenase"/>
    <property type="match status" value="1"/>
</dbReference>
<protein>
    <recommendedName>
        <fullName evidence="9">PAN2-PAN3 deadenylation complex catalytic subunit PAN2</fullName>
        <ecNumber evidence="9">3.1.13.4</ecNumber>
    </recommendedName>
    <alternativeName>
        <fullName evidence="9">PAB1P-dependent poly(A)-specific ribonuclease</fullName>
    </alternativeName>
    <alternativeName>
        <fullName evidence="9">Poly(A)-nuclease deadenylation complex subunit 2</fullName>
        <shortName evidence="9">PAN deadenylation complex subunit 2</shortName>
    </alternativeName>
</protein>
<feature type="binding site" evidence="9">
    <location>
        <position position="976"/>
    </location>
    <ligand>
        <name>a divalent metal cation</name>
        <dbReference type="ChEBI" id="CHEBI:60240"/>
        <note>catalytic</note>
    </ligand>
</feature>
<dbReference type="EMBL" id="MU128909">
    <property type="protein sequence ID" value="KAF9521074.1"/>
    <property type="molecule type" value="Genomic_DNA"/>
</dbReference>
<evidence type="ECO:0000256" key="2">
    <source>
        <dbReference type="ARBA" id="ARBA00022490"/>
    </source>
</evidence>
<keyword evidence="6 9" id="KW-0479">Metal-binding</keyword>
<dbReference type="InterPro" id="IPR050785">
    <property type="entry name" value="PAN2-PAN3_catalytic_subunit"/>
</dbReference>
<accession>A0A9P6BB21</accession>
<feature type="binding site" evidence="9">
    <location>
        <position position="1029"/>
    </location>
    <ligand>
        <name>a divalent metal cation</name>
        <dbReference type="ChEBI" id="CHEBI:60240"/>
        <note>catalytic</note>
    </ligand>
</feature>
<dbReference type="FunFam" id="3.30.420.10:FF:000028">
    <property type="entry name" value="PAN2-PAN3 deadenylation complex catalytic subunit PAN2"/>
    <property type="match status" value="1"/>
</dbReference>
<proteinExistence type="inferred from homology"/>
<dbReference type="GO" id="GO:0000289">
    <property type="term" value="P:nuclear-transcribed mRNA poly(A) tail shortening"/>
    <property type="evidence" value="ECO:0007669"/>
    <property type="project" value="UniProtKB-UniRule"/>
</dbReference>
<comment type="subunit">
    <text evidence="9">Forms a heterotrimer with an asymmetric homodimer of the regulatory subunit PAN3 to form the poly(A)-nuclease (PAN) deadenylation complex.</text>
</comment>
<dbReference type="SUPFAM" id="SSF54001">
    <property type="entry name" value="Cysteine proteinases"/>
    <property type="match status" value="1"/>
</dbReference>
<keyword evidence="5 9" id="KW-0540">Nuclease</keyword>
<dbReference type="InterPro" id="IPR013520">
    <property type="entry name" value="Ribonucl_H"/>
</dbReference>
<comment type="similarity">
    <text evidence="9">Belongs to the peptidase C19 family. PAN2 subfamily.</text>
</comment>
<keyword evidence="13" id="KW-1185">Reference proteome</keyword>
<dbReference type="Gene3D" id="3.30.420.10">
    <property type="entry name" value="Ribonuclease H-like superfamily/Ribonuclease H"/>
    <property type="match status" value="1"/>
</dbReference>
<dbReference type="OrthoDB" id="16516at2759"/>
<comment type="domain">
    <text evidence="9">Contains a pseudo-UCH domain. This ubiquitin C-terminal hydrolase (UCH)-like or ubiquitin specific protease (USP)-like domain is predicted to be catalytically inactive because it lacks the active site catalytic triad characteristic of thiol proteases, with residues at the equivalent structural positions that are incompatible with catalysis, and it cannot bind ubiquitin. It functions as a structural scaffold for intra- and intermolecular interactions in the complex.</text>
</comment>
<evidence type="ECO:0000259" key="11">
    <source>
        <dbReference type="PROSITE" id="PS50235"/>
    </source>
</evidence>
<comment type="caution">
    <text evidence="9">Lacks conserved residue(s) required for the propagation of feature annotation.</text>
</comment>
<dbReference type="InterPro" id="IPR015943">
    <property type="entry name" value="WD40/YVTN_repeat-like_dom_sf"/>
</dbReference>
<dbReference type="Gene3D" id="3.90.70.10">
    <property type="entry name" value="Cysteine proteinases"/>
    <property type="match status" value="1"/>
</dbReference>
<feature type="domain" description="USP" evidence="11">
    <location>
        <begin position="471"/>
        <end position="812"/>
    </location>
</feature>
<evidence type="ECO:0000256" key="6">
    <source>
        <dbReference type="ARBA" id="ARBA00022723"/>
    </source>
</evidence>
<dbReference type="GO" id="GO:0006397">
    <property type="term" value="P:mRNA processing"/>
    <property type="evidence" value="ECO:0007669"/>
    <property type="project" value="UniProtKB-KW"/>
</dbReference>